<feature type="compositionally biased region" description="Basic residues" evidence="2">
    <location>
        <begin position="218"/>
        <end position="230"/>
    </location>
</feature>
<dbReference type="OrthoDB" id="45518at2759"/>
<organism evidence="4 5">
    <name type="scientific">Trichogramma brassicae</name>
    <dbReference type="NCBI Taxonomy" id="86971"/>
    <lineage>
        <taxon>Eukaryota</taxon>
        <taxon>Metazoa</taxon>
        <taxon>Ecdysozoa</taxon>
        <taxon>Arthropoda</taxon>
        <taxon>Hexapoda</taxon>
        <taxon>Insecta</taxon>
        <taxon>Pterygota</taxon>
        <taxon>Neoptera</taxon>
        <taxon>Endopterygota</taxon>
        <taxon>Hymenoptera</taxon>
        <taxon>Apocrita</taxon>
        <taxon>Proctotrupomorpha</taxon>
        <taxon>Chalcidoidea</taxon>
        <taxon>Trichogrammatidae</taxon>
        <taxon>Trichogramma</taxon>
    </lineage>
</organism>
<name>A0A6H5J394_9HYME</name>
<proteinExistence type="inferred from homology"/>
<feature type="region of interest" description="Disordered" evidence="2">
    <location>
        <begin position="202"/>
        <end position="230"/>
    </location>
</feature>
<evidence type="ECO:0000256" key="2">
    <source>
        <dbReference type="SAM" id="MobiDB-lite"/>
    </source>
</evidence>
<keyword evidence="5" id="KW-1185">Reference proteome</keyword>
<dbReference type="AlphaFoldDB" id="A0A6H5J394"/>
<feature type="non-terminal residue" evidence="4">
    <location>
        <position position="430"/>
    </location>
</feature>
<dbReference type="InterPro" id="IPR036249">
    <property type="entry name" value="Thioredoxin-like_sf"/>
</dbReference>
<evidence type="ECO:0000313" key="5">
    <source>
        <dbReference type="Proteomes" id="UP000479190"/>
    </source>
</evidence>
<accession>A0A6H5J394</accession>
<dbReference type="PANTHER" id="PTHR45809">
    <property type="entry name" value="VIRAL IAP-ASSOCIATED FACTOR HOMOLOG"/>
    <property type="match status" value="1"/>
</dbReference>
<sequence length="430" mass="50182">MQDPNEDTQWNDILRAKGIIPEKKKEAEVTEDQIVDLLENTINERTGRAQKDLENATLDELDELEDEEDEKVLQEFRAKRIAEWKALVQKNKYGDVYEISAQDYVQEVNKAPEGTWVILHLYKQGCQSSENQSQDMNQMLFSDPLKIKIKRVNEINNQYMINGINPKSSIQKKKSKPTPKLLKILDKRRIIILVQRIKPPRDRRTPATAAAADSTTKTRNKLHRKKQQRIPRHDAYATHTYSCVRYTWIASTQKCDIKICRCKLSRTCMLYTRMCARLVLVTIREADKNDYKDAKAYETSCIGMRSSCNRTPYNPFRFHYRVRRTSSTAKYGAASLYTRRIYSTDGAIERCALKAQKCDVLAQFFLAHDCRLEAVLDSHHLVRLKMSRRACISVQNASTTRFKFFRLLRRIFERVATLSHIFASSRRRGR</sequence>
<feature type="compositionally biased region" description="Low complexity" evidence="2">
    <location>
        <begin position="206"/>
        <end position="217"/>
    </location>
</feature>
<evidence type="ECO:0000313" key="4">
    <source>
        <dbReference type="EMBL" id="CAB0044514.1"/>
    </source>
</evidence>
<dbReference type="Pfam" id="PF02114">
    <property type="entry name" value="Phosducin"/>
    <property type="match status" value="1"/>
</dbReference>
<dbReference type="PANTHER" id="PTHR45809:SF3">
    <property type="entry name" value="VIRAL IAP-ASSOCIATED FACTOR HOMOLOG"/>
    <property type="match status" value="1"/>
</dbReference>
<protein>
    <recommendedName>
        <fullName evidence="3">Phosducin domain-containing protein</fullName>
    </recommendedName>
</protein>
<gene>
    <name evidence="4" type="ORF">TBRA_LOCUS16102</name>
</gene>
<evidence type="ECO:0000256" key="1">
    <source>
        <dbReference type="ARBA" id="ARBA00009686"/>
    </source>
</evidence>
<comment type="similarity">
    <text evidence="1">Belongs to the phosducin family.</text>
</comment>
<dbReference type="Proteomes" id="UP000479190">
    <property type="component" value="Unassembled WGS sequence"/>
</dbReference>
<reference evidence="4 5" key="1">
    <citation type="submission" date="2020-02" db="EMBL/GenBank/DDBJ databases">
        <authorList>
            <person name="Ferguson B K."/>
        </authorList>
    </citation>
    <scope>NUCLEOTIDE SEQUENCE [LARGE SCALE GENOMIC DNA]</scope>
</reference>
<dbReference type="Gene3D" id="3.40.30.10">
    <property type="entry name" value="Glutaredoxin"/>
    <property type="match status" value="1"/>
</dbReference>
<feature type="domain" description="Phosducin" evidence="3">
    <location>
        <begin position="48"/>
        <end position="132"/>
    </location>
</feature>
<dbReference type="GO" id="GO:0005737">
    <property type="term" value="C:cytoplasm"/>
    <property type="evidence" value="ECO:0007669"/>
    <property type="project" value="TreeGrafter"/>
</dbReference>
<dbReference type="EMBL" id="CADCXV010001460">
    <property type="protein sequence ID" value="CAB0044514.1"/>
    <property type="molecule type" value="Genomic_DNA"/>
</dbReference>
<evidence type="ECO:0000259" key="3">
    <source>
        <dbReference type="Pfam" id="PF02114"/>
    </source>
</evidence>
<dbReference type="InterPro" id="IPR051498">
    <property type="entry name" value="Phosducin-like_chap/apop_reg"/>
</dbReference>
<dbReference type="GO" id="GO:0006457">
    <property type="term" value="P:protein folding"/>
    <property type="evidence" value="ECO:0007669"/>
    <property type="project" value="TreeGrafter"/>
</dbReference>
<dbReference type="InterPro" id="IPR024253">
    <property type="entry name" value="Phosducin_thioredoxin-like_dom"/>
</dbReference>
<dbReference type="SUPFAM" id="SSF52833">
    <property type="entry name" value="Thioredoxin-like"/>
    <property type="match status" value="1"/>
</dbReference>